<dbReference type="CDD" id="cd00761">
    <property type="entry name" value="Glyco_tranf_GTA_type"/>
    <property type="match status" value="1"/>
</dbReference>
<name>A0A1H4EL55_9BACT</name>
<dbReference type="AlphaFoldDB" id="A0A1H4EL55"/>
<keyword evidence="1" id="KW-0472">Membrane</keyword>
<accession>A0A1H4EL55</accession>
<dbReference type="Gene3D" id="3.90.550.10">
    <property type="entry name" value="Spore Coat Polysaccharide Biosynthesis Protein SpsA, Chain A"/>
    <property type="match status" value="1"/>
</dbReference>
<dbReference type="InterPro" id="IPR050834">
    <property type="entry name" value="Glycosyltransf_2"/>
</dbReference>
<evidence type="ECO:0000256" key="1">
    <source>
        <dbReference type="SAM" id="Phobius"/>
    </source>
</evidence>
<gene>
    <name evidence="3" type="ORF">SAMN05660909_03802</name>
</gene>
<evidence type="ECO:0000313" key="4">
    <source>
        <dbReference type="Proteomes" id="UP000199656"/>
    </source>
</evidence>
<dbReference type="EMBL" id="FNRL01000019">
    <property type="protein sequence ID" value="SEA85771.1"/>
    <property type="molecule type" value="Genomic_DNA"/>
</dbReference>
<evidence type="ECO:0000313" key="3">
    <source>
        <dbReference type="EMBL" id="SEA85771.1"/>
    </source>
</evidence>
<keyword evidence="1" id="KW-1133">Transmembrane helix</keyword>
<feature type="transmembrane region" description="Helical" evidence="1">
    <location>
        <begin position="269"/>
        <end position="285"/>
    </location>
</feature>
<reference evidence="4" key="1">
    <citation type="submission" date="2016-10" db="EMBL/GenBank/DDBJ databases">
        <authorList>
            <person name="Varghese N."/>
            <person name="Submissions S."/>
        </authorList>
    </citation>
    <scope>NUCLEOTIDE SEQUENCE [LARGE SCALE GENOMIC DNA]</scope>
    <source>
        <strain evidence="4">DSM 23920</strain>
    </source>
</reference>
<feature type="domain" description="Glycosyltransferase 2-like" evidence="2">
    <location>
        <begin position="8"/>
        <end position="120"/>
    </location>
</feature>
<keyword evidence="1" id="KW-0812">Transmembrane</keyword>
<evidence type="ECO:0000259" key="2">
    <source>
        <dbReference type="Pfam" id="PF00535"/>
    </source>
</evidence>
<dbReference type="STRING" id="408074.SAMN05660909_03802"/>
<feature type="transmembrane region" description="Helical" evidence="1">
    <location>
        <begin position="297"/>
        <end position="317"/>
    </location>
</feature>
<dbReference type="PANTHER" id="PTHR43685:SF3">
    <property type="entry name" value="SLR2126 PROTEIN"/>
    <property type="match status" value="1"/>
</dbReference>
<dbReference type="OrthoDB" id="9801954at2"/>
<proteinExistence type="predicted"/>
<dbReference type="InterPro" id="IPR001173">
    <property type="entry name" value="Glyco_trans_2-like"/>
</dbReference>
<dbReference type="PANTHER" id="PTHR43685">
    <property type="entry name" value="GLYCOSYLTRANSFERASE"/>
    <property type="match status" value="1"/>
</dbReference>
<protein>
    <submittedName>
        <fullName evidence="3">Glycosyltransferase, GT2 family</fullName>
    </submittedName>
</protein>
<dbReference type="SUPFAM" id="SSF53448">
    <property type="entry name" value="Nucleotide-diphospho-sugar transferases"/>
    <property type="match status" value="1"/>
</dbReference>
<dbReference type="Proteomes" id="UP000199656">
    <property type="component" value="Unassembled WGS sequence"/>
</dbReference>
<dbReference type="Pfam" id="PF00535">
    <property type="entry name" value="Glycos_transf_2"/>
    <property type="match status" value="1"/>
</dbReference>
<feature type="transmembrane region" description="Helical" evidence="1">
    <location>
        <begin position="245"/>
        <end position="263"/>
    </location>
</feature>
<dbReference type="InterPro" id="IPR029044">
    <property type="entry name" value="Nucleotide-diphossugar_trans"/>
</dbReference>
<dbReference type="RefSeq" id="WP_089763512.1">
    <property type="nucleotide sequence ID" value="NZ_BKAT01000032.1"/>
</dbReference>
<keyword evidence="3" id="KW-0808">Transferase</keyword>
<keyword evidence="4" id="KW-1185">Reference proteome</keyword>
<sequence>MASEIRVSVVVPTVNRPTLLADCLNDLLNQDLDREMYEIIVVCDGPDTSTQKVVAAMARDTIVPVRFRQLPTRSGPAAARNQGWRSASGELIVFTDDDCRPATSWLSAFWAAYLHNKGNCAFTGKVIIPLPKPEQITDHDFNTQHLADAEFITANCACPKKILELTGGFDERFTMAFREDSDLQFNLLSNGINIKYIVEAIVVHPIRKVKWGHSLKEQRKGHFNALLYKKFPVLYQTRIGQAPPLRYYFMIITLLLGLLYFAIDRPVAGYIHILIWLALWLEFSYQRLKFTSRTTSHILEMLATSAIIPFLSVYWHIRGLIRFRTIFF</sequence>
<organism evidence="3 4">
    <name type="scientific">Chitinophaga terrae</name>
    <name type="common">ex Kim and Jung 2007</name>
    <dbReference type="NCBI Taxonomy" id="408074"/>
    <lineage>
        <taxon>Bacteria</taxon>
        <taxon>Pseudomonadati</taxon>
        <taxon>Bacteroidota</taxon>
        <taxon>Chitinophagia</taxon>
        <taxon>Chitinophagales</taxon>
        <taxon>Chitinophagaceae</taxon>
        <taxon>Chitinophaga</taxon>
    </lineage>
</organism>
<dbReference type="GO" id="GO:0016740">
    <property type="term" value="F:transferase activity"/>
    <property type="evidence" value="ECO:0007669"/>
    <property type="project" value="UniProtKB-KW"/>
</dbReference>